<dbReference type="EMBL" id="JARVKM010000007">
    <property type="protein sequence ID" value="KAK9780200.1"/>
    <property type="molecule type" value="Genomic_DNA"/>
</dbReference>
<dbReference type="Gene3D" id="3.40.50.300">
    <property type="entry name" value="P-loop containing nucleotide triphosphate hydrolases"/>
    <property type="match status" value="1"/>
</dbReference>
<dbReference type="PANTHER" id="PTHR36978">
    <property type="entry name" value="P-LOOP CONTAINING NUCLEOTIDE TRIPHOSPHATE HYDROLASE"/>
    <property type="match status" value="1"/>
</dbReference>
<sequence length="272" mass="30670">MACSIGYDGPDYQMKVLALGLPRTGSSSIAEALTTLGYKNVLHGFNILDRPTVWSFIDRAADASYATIPSYTGKPFRREEWDDLFGPCEAATDVAAVFATQLVETYPEAKVILVIRDFDKWYKSIEAAVKIFWAFPSQLAFNYLGPFFDPHFGEATRKIIVGFLGYRSMETFPRDARMVYERHHKEIRERVPATQLLEYRMGEGWEPICGFLGKPVPNVPFPWLNEADALKRRVKLKVVRHIAAAAKRLAIWGVGLGVMLVAVSIMTTRIGR</sequence>
<gene>
    <name evidence="2" type="ORF">SCAR479_02837</name>
</gene>
<protein>
    <submittedName>
        <fullName evidence="2">NAD dependent epimerase/dehydratase</fullName>
    </submittedName>
</protein>
<proteinExistence type="predicted"/>
<reference evidence="2 3" key="1">
    <citation type="submission" date="2024-02" db="EMBL/GenBank/DDBJ databases">
        <title>First draft genome assembly of two strains of Seiridium cardinale.</title>
        <authorList>
            <person name="Emiliani G."/>
            <person name="Scali E."/>
        </authorList>
    </citation>
    <scope>NUCLEOTIDE SEQUENCE [LARGE SCALE GENOMIC DNA]</scope>
    <source>
        <strain evidence="2 3">BM-138-000479</strain>
    </source>
</reference>
<evidence type="ECO:0000313" key="2">
    <source>
        <dbReference type="EMBL" id="KAK9780200.1"/>
    </source>
</evidence>
<dbReference type="InterPro" id="IPR027417">
    <property type="entry name" value="P-loop_NTPase"/>
</dbReference>
<name>A0ABR2Y2A3_9PEZI</name>
<dbReference type="SUPFAM" id="SSF52540">
    <property type="entry name" value="P-loop containing nucleoside triphosphate hydrolases"/>
    <property type="match status" value="1"/>
</dbReference>
<keyword evidence="1" id="KW-0472">Membrane</keyword>
<dbReference type="InterPro" id="IPR040632">
    <property type="entry name" value="Sulfotransfer_4"/>
</dbReference>
<keyword evidence="1" id="KW-0812">Transmembrane</keyword>
<dbReference type="PANTHER" id="PTHR36978:SF4">
    <property type="entry name" value="P-LOOP CONTAINING NUCLEOSIDE TRIPHOSPHATE HYDROLASE PROTEIN"/>
    <property type="match status" value="1"/>
</dbReference>
<keyword evidence="3" id="KW-1185">Reference proteome</keyword>
<evidence type="ECO:0000313" key="3">
    <source>
        <dbReference type="Proteomes" id="UP001465668"/>
    </source>
</evidence>
<dbReference type="Pfam" id="PF17784">
    <property type="entry name" value="Sulfotransfer_4"/>
    <property type="match status" value="1"/>
</dbReference>
<accession>A0ABR2Y2A3</accession>
<feature type="transmembrane region" description="Helical" evidence="1">
    <location>
        <begin position="249"/>
        <end position="268"/>
    </location>
</feature>
<evidence type="ECO:0000256" key="1">
    <source>
        <dbReference type="SAM" id="Phobius"/>
    </source>
</evidence>
<organism evidence="2 3">
    <name type="scientific">Seiridium cardinale</name>
    <dbReference type="NCBI Taxonomy" id="138064"/>
    <lineage>
        <taxon>Eukaryota</taxon>
        <taxon>Fungi</taxon>
        <taxon>Dikarya</taxon>
        <taxon>Ascomycota</taxon>
        <taxon>Pezizomycotina</taxon>
        <taxon>Sordariomycetes</taxon>
        <taxon>Xylariomycetidae</taxon>
        <taxon>Amphisphaeriales</taxon>
        <taxon>Sporocadaceae</taxon>
        <taxon>Seiridium</taxon>
    </lineage>
</organism>
<keyword evidence="1" id="KW-1133">Transmembrane helix</keyword>
<dbReference type="Proteomes" id="UP001465668">
    <property type="component" value="Unassembled WGS sequence"/>
</dbReference>
<comment type="caution">
    <text evidence="2">The sequence shown here is derived from an EMBL/GenBank/DDBJ whole genome shotgun (WGS) entry which is preliminary data.</text>
</comment>